<evidence type="ECO:0000256" key="1">
    <source>
        <dbReference type="SAM" id="MobiDB-lite"/>
    </source>
</evidence>
<evidence type="ECO:0000313" key="3">
    <source>
        <dbReference type="RefSeq" id="XP_036370307.1"/>
    </source>
</evidence>
<dbReference type="KEGG" id="osn:118768273"/>
<evidence type="ECO:0000313" key="2">
    <source>
        <dbReference type="Proteomes" id="UP000515154"/>
    </source>
</evidence>
<feature type="compositionally biased region" description="Polar residues" evidence="1">
    <location>
        <begin position="82"/>
        <end position="108"/>
    </location>
</feature>
<feature type="region of interest" description="Disordered" evidence="1">
    <location>
        <begin position="79"/>
        <end position="108"/>
    </location>
</feature>
<keyword evidence="2" id="KW-1185">Reference proteome</keyword>
<proteinExistence type="predicted"/>
<reference evidence="3" key="1">
    <citation type="submission" date="2025-08" db="UniProtKB">
        <authorList>
            <consortium name="RefSeq"/>
        </authorList>
    </citation>
    <scope>IDENTIFICATION</scope>
</reference>
<protein>
    <submittedName>
        <fullName evidence="3">Uncharacterized protein LOC118768273</fullName>
    </submittedName>
</protein>
<accession>A0A7E6FTY5</accession>
<dbReference type="Proteomes" id="UP000515154">
    <property type="component" value="Linkage group LG27"/>
</dbReference>
<organism evidence="2 3">
    <name type="scientific">Octopus sinensis</name>
    <name type="common">East Asian common octopus</name>
    <dbReference type="NCBI Taxonomy" id="2607531"/>
    <lineage>
        <taxon>Eukaryota</taxon>
        <taxon>Metazoa</taxon>
        <taxon>Spiralia</taxon>
        <taxon>Lophotrochozoa</taxon>
        <taxon>Mollusca</taxon>
        <taxon>Cephalopoda</taxon>
        <taxon>Coleoidea</taxon>
        <taxon>Octopodiformes</taxon>
        <taxon>Octopoda</taxon>
        <taxon>Incirrata</taxon>
        <taxon>Octopodidae</taxon>
        <taxon>Octopus</taxon>
    </lineage>
</organism>
<sequence length="108" mass="11714">MVNSSARNTALPPPLPCYTTKTSCTTPPLPPPHCTALCHDHHQFHSREAPPHTTTNPPQISAAVAVLEAQSSFKMAARNVRAGQQQLPSTSFDPAEKLQQSNTLKDYV</sequence>
<dbReference type="RefSeq" id="XP_036370307.1">
    <property type="nucleotide sequence ID" value="XM_036514414.1"/>
</dbReference>
<name>A0A7E6FTY5_9MOLL</name>
<dbReference type="AlphaFoldDB" id="A0A7E6FTY5"/>
<gene>
    <name evidence="3" type="primary">LOC118768273</name>
</gene>